<evidence type="ECO:0000313" key="4">
    <source>
        <dbReference type="Proteomes" id="UP001139344"/>
    </source>
</evidence>
<dbReference type="PRINTS" id="PR01438">
    <property type="entry name" value="UNVRSLSTRESS"/>
</dbReference>
<dbReference type="EMBL" id="JAJSON010000020">
    <property type="protein sequence ID" value="MCG9971911.1"/>
    <property type="molecule type" value="Genomic_DNA"/>
</dbReference>
<accession>A0A9X2A7I4</accession>
<feature type="domain" description="UspA" evidence="2">
    <location>
        <begin position="2"/>
        <end position="140"/>
    </location>
</feature>
<dbReference type="Proteomes" id="UP001139344">
    <property type="component" value="Unassembled WGS sequence"/>
</dbReference>
<evidence type="ECO:0000256" key="1">
    <source>
        <dbReference type="ARBA" id="ARBA00008791"/>
    </source>
</evidence>
<organism evidence="3 4">
    <name type="scientific">Christiangramia crocea</name>
    <dbReference type="NCBI Taxonomy" id="2904124"/>
    <lineage>
        <taxon>Bacteria</taxon>
        <taxon>Pseudomonadati</taxon>
        <taxon>Bacteroidota</taxon>
        <taxon>Flavobacteriia</taxon>
        <taxon>Flavobacteriales</taxon>
        <taxon>Flavobacteriaceae</taxon>
        <taxon>Christiangramia</taxon>
    </lineage>
</organism>
<reference evidence="3" key="1">
    <citation type="submission" date="2021-12" db="EMBL/GenBank/DDBJ databases">
        <title>Description of Gramella crocea sp. nov., a new bacterium isolated from activated sludge.</title>
        <authorList>
            <person name="Zhang X."/>
        </authorList>
    </citation>
    <scope>NUCLEOTIDE SEQUENCE</scope>
    <source>
        <strain evidence="3">YB25</strain>
    </source>
</reference>
<dbReference type="PANTHER" id="PTHR46268">
    <property type="entry name" value="STRESS RESPONSE PROTEIN NHAX"/>
    <property type="match status" value="1"/>
</dbReference>
<protein>
    <submittedName>
        <fullName evidence="3">Universal stress protein</fullName>
    </submittedName>
</protein>
<dbReference type="SUPFAM" id="SSF52402">
    <property type="entry name" value="Adenine nucleotide alpha hydrolases-like"/>
    <property type="match status" value="2"/>
</dbReference>
<dbReference type="InterPro" id="IPR006016">
    <property type="entry name" value="UspA"/>
</dbReference>
<dbReference type="CDD" id="cd00293">
    <property type="entry name" value="USP-like"/>
    <property type="match status" value="1"/>
</dbReference>
<dbReference type="Pfam" id="PF00582">
    <property type="entry name" value="Usp"/>
    <property type="match status" value="2"/>
</dbReference>
<dbReference type="RefSeq" id="WP_240098595.1">
    <property type="nucleotide sequence ID" value="NZ_JAJSON010000020.1"/>
</dbReference>
<keyword evidence="4" id="KW-1185">Reference proteome</keyword>
<name>A0A9X2A7I4_9FLAO</name>
<gene>
    <name evidence="3" type="ORF">LU635_09710</name>
</gene>
<comment type="caution">
    <text evidence="3">The sequence shown here is derived from an EMBL/GenBank/DDBJ whole genome shotgun (WGS) entry which is preliminary data.</text>
</comment>
<dbReference type="Gene3D" id="3.40.50.620">
    <property type="entry name" value="HUPs"/>
    <property type="match status" value="2"/>
</dbReference>
<feature type="domain" description="UspA" evidence="2">
    <location>
        <begin position="228"/>
        <end position="276"/>
    </location>
</feature>
<dbReference type="PANTHER" id="PTHR46268:SF6">
    <property type="entry name" value="UNIVERSAL STRESS PROTEIN UP12"/>
    <property type="match status" value="1"/>
</dbReference>
<dbReference type="InterPro" id="IPR014729">
    <property type="entry name" value="Rossmann-like_a/b/a_fold"/>
</dbReference>
<dbReference type="AlphaFoldDB" id="A0A9X2A7I4"/>
<sequence length="277" mass="31650">MNTILVPVDFSEHSEYALEVAATIAKKQNADIVVVHMMGLPESFLTNDEKQEVFNAIHFMKLTKQRFEKFLDKDYLEGIEVAQEVKNFKVFREINEVAKEYEADLIVMGSHGASGIKEVFAGSNTEKVVRTSETPVLVIKNRIPDFKIENAVFVTDFEPETIDTFIRSRQFFKFFEVEPKLLFVNVPEKFMSTKEMLSIANKFLEDAGMDAPEVKDQITYYDDYTLEKGIYNYCNSIHADIIAISTHGRKGIAHFFYGSIGEDLANHANTPVLTFRL</sequence>
<evidence type="ECO:0000259" key="2">
    <source>
        <dbReference type="Pfam" id="PF00582"/>
    </source>
</evidence>
<dbReference type="InterPro" id="IPR006015">
    <property type="entry name" value="Universal_stress_UspA"/>
</dbReference>
<evidence type="ECO:0000313" key="3">
    <source>
        <dbReference type="EMBL" id="MCG9971911.1"/>
    </source>
</evidence>
<proteinExistence type="inferred from homology"/>
<comment type="similarity">
    <text evidence="1">Belongs to the universal stress protein A family.</text>
</comment>